<sequence>MPKRLLKYKNYDIHSITTVARVGTPEQQYNANIVSWLMQTDMKAKVLVVALYKVDYTIELVRESGILNVNLLATDQARLIRKLGQQTGRTTPGKRINKFKNLPYALDDRGCPYLTEAIGYAQCRVMHSADGGDHELFVCEVEKQVVLNAAKEVMTYHFLTANKLVRG</sequence>
<dbReference type="InterPro" id="IPR012349">
    <property type="entry name" value="Split_barrel_FMN-bd"/>
</dbReference>
<dbReference type="PANTHER" id="PTHR30466">
    <property type="entry name" value="FLAVIN REDUCTASE"/>
    <property type="match status" value="1"/>
</dbReference>
<proteinExistence type="inferred from homology"/>
<evidence type="ECO:0000256" key="1">
    <source>
        <dbReference type="ARBA" id="ARBA00008898"/>
    </source>
</evidence>
<dbReference type="GO" id="GO:0010181">
    <property type="term" value="F:FMN binding"/>
    <property type="evidence" value="ECO:0007669"/>
    <property type="project" value="InterPro"/>
</dbReference>
<keyword evidence="2" id="KW-0560">Oxidoreductase</keyword>
<organism evidence="4 5">
    <name type="scientific">Spirosoma agri</name>
    <dbReference type="NCBI Taxonomy" id="1987381"/>
    <lineage>
        <taxon>Bacteria</taxon>
        <taxon>Pseudomonadati</taxon>
        <taxon>Bacteroidota</taxon>
        <taxon>Cytophagia</taxon>
        <taxon>Cytophagales</taxon>
        <taxon>Cytophagaceae</taxon>
        <taxon>Spirosoma</taxon>
    </lineage>
</organism>
<evidence type="ECO:0000256" key="2">
    <source>
        <dbReference type="ARBA" id="ARBA00023002"/>
    </source>
</evidence>
<dbReference type="Proteomes" id="UP000477386">
    <property type="component" value="Unassembled WGS sequence"/>
</dbReference>
<comment type="caution">
    <text evidence="4">The sequence shown here is derived from an EMBL/GenBank/DDBJ whole genome shotgun (WGS) entry which is preliminary data.</text>
</comment>
<accession>A0A6M0IK24</accession>
<dbReference type="AlphaFoldDB" id="A0A6M0IK24"/>
<evidence type="ECO:0000313" key="5">
    <source>
        <dbReference type="Proteomes" id="UP000477386"/>
    </source>
</evidence>
<dbReference type="GO" id="GO:0042602">
    <property type="term" value="F:riboflavin reductase (NADPH) activity"/>
    <property type="evidence" value="ECO:0007669"/>
    <property type="project" value="TreeGrafter"/>
</dbReference>
<evidence type="ECO:0000313" key="4">
    <source>
        <dbReference type="EMBL" id="NEU68639.1"/>
    </source>
</evidence>
<dbReference type="InterPro" id="IPR050268">
    <property type="entry name" value="NADH-dep_flavin_reductase"/>
</dbReference>
<protein>
    <submittedName>
        <fullName evidence="4">Flavin reductase</fullName>
    </submittedName>
</protein>
<feature type="domain" description="Flavin reductase like" evidence="3">
    <location>
        <begin position="15"/>
        <end position="163"/>
    </location>
</feature>
<dbReference type="EMBL" id="JAAGNZ010000002">
    <property type="protein sequence ID" value="NEU68639.1"/>
    <property type="molecule type" value="Genomic_DNA"/>
</dbReference>
<dbReference type="SUPFAM" id="SSF50475">
    <property type="entry name" value="FMN-binding split barrel"/>
    <property type="match status" value="1"/>
</dbReference>
<dbReference type="PANTHER" id="PTHR30466:SF11">
    <property type="entry name" value="FLAVIN-DEPENDENT MONOOXYGENASE, REDUCTASE SUBUNIT HSAB"/>
    <property type="match status" value="1"/>
</dbReference>
<reference evidence="4 5" key="1">
    <citation type="submission" date="2020-02" db="EMBL/GenBank/DDBJ databases">
        <title>Draft genome sequence of two Spirosoma agri KCTC 52727 and Spirosoma terrae KCTC 52035.</title>
        <authorList>
            <person name="Rojas J."/>
            <person name="Ambika Manirajan B."/>
            <person name="Ratering S."/>
            <person name="Suarez C."/>
            <person name="Schnell S."/>
        </authorList>
    </citation>
    <scope>NUCLEOTIDE SEQUENCE [LARGE SCALE GENOMIC DNA]</scope>
    <source>
        <strain evidence="4 5">KCTC 52727</strain>
    </source>
</reference>
<gene>
    <name evidence="4" type="ORF">GK091_17255</name>
</gene>
<dbReference type="RefSeq" id="WP_164041079.1">
    <property type="nucleotide sequence ID" value="NZ_JAAGNZ010000002.1"/>
</dbReference>
<comment type="similarity">
    <text evidence="1">Belongs to the non-flavoprotein flavin reductase family.</text>
</comment>
<dbReference type="Gene3D" id="2.30.110.10">
    <property type="entry name" value="Electron Transport, Fmn-binding Protein, Chain A"/>
    <property type="match status" value="1"/>
</dbReference>
<dbReference type="Pfam" id="PF01613">
    <property type="entry name" value="Flavin_Reduct"/>
    <property type="match status" value="1"/>
</dbReference>
<dbReference type="SMART" id="SM00903">
    <property type="entry name" value="Flavin_Reduct"/>
    <property type="match status" value="1"/>
</dbReference>
<dbReference type="InterPro" id="IPR002563">
    <property type="entry name" value="Flavin_Rdtase-like_dom"/>
</dbReference>
<name>A0A6M0IK24_9BACT</name>
<keyword evidence="5" id="KW-1185">Reference proteome</keyword>
<evidence type="ECO:0000259" key="3">
    <source>
        <dbReference type="SMART" id="SM00903"/>
    </source>
</evidence>